<protein>
    <submittedName>
        <fullName evidence="2">Uncharacterized protein</fullName>
    </submittedName>
</protein>
<reference evidence="2 3" key="1">
    <citation type="journal article" date="2016" name="Nat. Commun.">
        <title>Thousands of microbial genomes shed light on interconnected biogeochemical processes in an aquifer system.</title>
        <authorList>
            <person name="Anantharaman K."/>
            <person name="Brown C.T."/>
            <person name="Hug L.A."/>
            <person name="Sharon I."/>
            <person name="Castelle C.J."/>
            <person name="Probst A.J."/>
            <person name="Thomas B.C."/>
            <person name="Singh A."/>
            <person name="Wilkins M.J."/>
            <person name="Karaoz U."/>
            <person name="Brodie E.L."/>
            <person name="Williams K.H."/>
            <person name="Hubbard S.S."/>
            <person name="Banfield J.F."/>
        </authorList>
    </citation>
    <scope>NUCLEOTIDE SEQUENCE [LARGE SCALE GENOMIC DNA]</scope>
</reference>
<keyword evidence="1" id="KW-1133">Transmembrane helix</keyword>
<keyword evidence="1" id="KW-0812">Transmembrane</keyword>
<keyword evidence="1" id="KW-0472">Membrane</keyword>
<feature type="transmembrane region" description="Helical" evidence="1">
    <location>
        <begin position="63"/>
        <end position="81"/>
    </location>
</feature>
<dbReference type="AlphaFoldDB" id="A0A1G1ZJY1"/>
<feature type="transmembrane region" description="Helical" evidence="1">
    <location>
        <begin position="30"/>
        <end position="51"/>
    </location>
</feature>
<dbReference type="Proteomes" id="UP000178517">
    <property type="component" value="Unassembled WGS sequence"/>
</dbReference>
<evidence type="ECO:0000313" key="3">
    <source>
        <dbReference type="Proteomes" id="UP000178517"/>
    </source>
</evidence>
<name>A0A1G1ZJY1_9BACT</name>
<dbReference type="EMBL" id="MHJI01000031">
    <property type="protein sequence ID" value="OGY64825.1"/>
    <property type="molecule type" value="Genomic_DNA"/>
</dbReference>
<comment type="caution">
    <text evidence="2">The sequence shown here is derived from an EMBL/GenBank/DDBJ whole genome shotgun (WGS) entry which is preliminary data.</text>
</comment>
<sequence>MIKEYIKYLKDNPRGYWFKARLYGWGWTPATWQGWLVLAIWLVLVLFFAFTIDENSPPREIKFTFILLVFLLTATLLRICYKKGERPRWQWGPPKEDKK</sequence>
<evidence type="ECO:0000313" key="2">
    <source>
        <dbReference type="EMBL" id="OGY64825.1"/>
    </source>
</evidence>
<evidence type="ECO:0000256" key="1">
    <source>
        <dbReference type="SAM" id="Phobius"/>
    </source>
</evidence>
<proteinExistence type="predicted"/>
<dbReference type="STRING" id="1798406.A3A04_01780"/>
<organism evidence="2 3">
    <name type="scientific">Candidatus Harrisonbacteria bacterium RIFCSPLOWO2_01_FULL_40_28</name>
    <dbReference type="NCBI Taxonomy" id="1798406"/>
    <lineage>
        <taxon>Bacteria</taxon>
        <taxon>Candidatus Harrisoniibacteriota</taxon>
    </lineage>
</organism>
<gene>
    <name evidence="2" type="ORF">A3A04_01780</name>
</gene>
<accession>A0A1G1ZJY1</accession>